<dbReference type="OrthoDB" id="20634at10239"/>
<proteinExistence type="predicted"/>
<sequence length="100" mass="10757">MSFAPPPDYTKVFLAATIGAALALTTLFATRNTAPHVGDNIHHLPHGGLYQDGNKRIAYAGPGTGAHPRQHFLPAIAVVLLTLGIIISERFKRPTRSCRC</sequence>
<organism evidence="2">
    <name type="scientific">Allexivirus sigmamedicagonis</name>
    <dbReference type="NCBI Taxonomy" id="1985968"/>
    <lineage>
        <taxon>Viruses</taxon>
        <taxon>Riboviria</taxon>
        <taxon>Orthornavirae</taxon>
        <taxon>Kitrinoviricota</taxon>
        <taxon>Alsuviricetes</taxon>
        <taxon>Tymovirales</taxon>
        <taxon>Alphaflexiviridae</taxon>
        <taxon>Allexivirus</taxon>
    </lineage>
</organism>
<name>A0A1X9PY57_9VIRU</name>
<keyword evidence="3" id="KW-1185">Reference proteome</keyword>
<evidence type="ECO:0000313" key="2">
    <source>
        <dbReference type="EMBL" id="ARQ03277.1"/>
    </source>
</evidence>
<dbReference type="KEGG" id="vg:32878571"/>
<keyword evidence="1" id="KW-0812">Transmembrane</keyword>
<dbReference type="GeneID" id="32878571"/>
<feature type="transmembrane region" description="Helical" evidence="1">
    <location>
        <begin position="12"/>
        <end position="30"/>
    </location>
</feature>
<evidence type="ECO:0000256" key="1">
    <source>
        <dbReference type="SAM" id="Phobius"/>
    </source>
</evidence>
<protein>
    <submittedName>
        <fullName evidence="2">TGB2</fullName>
    </submittedName>
</protein>
<keyword evidence="1" id="KW-0472">Membrane</keyword>
<evidence type="ECO:0000313" key="3">
    <source>
        <dbReference type="Proteomes" id="UP000201462"/>
    </source>
</evidence>
<dbReference type="Proteomes" id="UP000201462">
    <property type="component" value="Segment"/>
</dbReference>
<dbReference type="Pfam" id="PF01307">
    <property type="entry name" value="Plant_vir_prot"/>
    <property type="match status" value="1"/>
</dbReference>
<accession>A0A1X9PY57</accession>
<dbReference type="InterPro" id="IPR001896">
    <property type="entry name" value="Plant_vir_prot"/>
</dbReference>
<feature type="transmembrane region" description="Helical" evidence="1">
    <location>
        <begin position="72"/>
        <end position="91"/>
    </location>
</feature>
<reference evidence="2" key="1">
    <citation type="journal article" date="2017" name="PLoS ONE">
        <title>Alfalfa virus S, a new species in the family Alphaflexiviridae.</title>
        <authorList>
            <person name="Nemchinov L.G."/>
            <person name="Grinstead S.C."/>
            <person name="Mollov D.S."/>
        </authorList>
    </citation>
    <scope>NUCLEOTIDE SEQUENCE [LARGE SCALE GENOMIC DNA]</scope>
    <source>
        <strain evidence="2">98.3A</strain>
    </source>
</reference>
<keyword evidence="1" id="KW-1133">Transmembrane helix</keyword>
<dbReference type="EMBL" id="KY696659">
    <property type="protein sequence ID" value="ARQ03277.1"/>
    <property type="molecule type" value="Genomic_RNA"/>
</dbReference>
<dbReference type="RefSeq" id="YP_009362670.1">
    <property type="nucleotide sequence ID" value="NC_034622.1"/>
</dbReference>